<evidence type="ECO:0000313" key="9">
    <source>
        <dbReference type="Proteomes" id="UP000241890"/>
    </source>
</evidence>
<feature type="transmembrane region" description="Helical" evidence="6">
    <location>
        <begin position="687"/>
        <end position="708"/>
    </location>
</feature>
<organism evidence="8 9">
    <name type="scientific">Hondaea fermentalgiana</name>
    <dbReference type="NCBI Taxonomy" id="2315210"/>
    <lineage>
        <taxon>Eukaryota</taxon>
        <taxon>Sar</taxon>
        <taxon>Stramenopiles</taxon>
        <taxon>Bigyra</taxon>
        <taxon>Labyrinthulomycetes</taxon>
        <taxon>Thraustochytrida</taxon>
        <taxon>Thraustochytriidae</taxon>
        <taxon>Hondaea</taxon>
    </lineage>
</organism>
<feature type="transmembrane region" description="Helical" evidence="6">
    <location>
        <begin position="125"/>
        <end position="145"/>
    </location>
</feature>
<sequence length="753" mass="80020">MAAAAMAAVAQADTIMYAPSIDEVSMGYDTLFKDEEFDVTAAISWGDLDAAYAQGDYLYWRLSVNGAAFSSGSELINASRVLLSEITATGVTSELGTTTATMEVSLDASFADEDVTSSGEASAQAINAGASVVPLIIVLLVAIFLRDVQASLFSGIFIGACMTAGDLRTGFIDTFATYLVNAVADADHQFVILFSLFLSGVVSMMQRSGGTRGLTSLMIRYAKTSRTVQVLAFCSGLLLFFDDYTNSLVIGNTMRPILDNFVSREKTAWITDATSAPIASISPISSWVGYEVSLIQTEIDRIVETNGGTAPTGLPTSGYAVFLSTIAYRYYPIYLIVFQLSLAIMQRDFGPMLIAERKIYISGRKDGGEGAFEGGGHLQQVKVRSSTPARAWNMLVPVAILVILVFYILVETGRSSTGADADFLDVIQASDSYTALLIGTVGTAVCIAVFYALQFTKDGEMTLPTAQSFKDMLPNLSCFGDKEEPKPKMDKVGSVASYNDDGEEEDIVDPSAGPRMLMSPMDSFTTFVNGLVHLFPAIIVLVLAWTVGSIMTTVGADRLFARAITGGSLNVGYLPTLTFTISCIMAIALGSSWSVMTIVFPLVTQPAWEASNGDLNIFYGTMGAVLAGSVMGDHCSPISDTTVLSSMAAACRLDAHVRTQAPYALLVALISLFCGCMPVGTGGYSTGVGMGIGSIVTIVLAFLLTAPVRCASGRLDPMTELYLLITKDEGLAEIKTETARTYAEKTSAVSLDI</sequence>
<dbReference type="Proteomes" id="UP000241890">
    <property type="component" value="Unassembled WGS sequence"/>
</dbReference>
<feature type="transmembrane region" description="Helical" evidence="6">
    <location>
        <begin position="225"/>
        <end position="241"/>
    </location>
</feature>
<evidence type="ECO:0000256" key="2">
    <source>
        <dbReference type="ARBA" id="ARBA00022475"/>
    </source>
</evidence>
<name>A0A2R5GE30_9STRA</name>
<keyword evidence="2" id="KW-1003">Cell membrane</keyword>
<dbReference type="AlphaFoldDB" id="A0A2R5GE30"/>
<dbReference type="Pfam" id="PF03553">
    <property type="entry name" value="Na_H_antiporter"/>
    <property type="match status" value="2"/>
</dbReference>
<evidence type="ECO:0000256" key="4">
    <source>
        <dbReference type="ARBA" id="ARBA00022989"/>
    </source>
</evidence>
<feature type="transmembrane region" description="Helical" evidence="6">
    <location>
        <begin position="579"/>
        <end position="603"/>
    </location>
</feature>
<proteinExistence type="predicted"/>
<feature type="transmembrane region" description="Helical" evidence="6">
    <location>
        <begin position="319"/>
        <end position="344"/>
    </location>
</feature>
<comment type="caution">
    <text evidence="8">The sequence shown here is derived from an EMBL/GenBank/DDBJ whole genome shotgun (WGS) entry which is preliminary data.</text>
</comment>
<feature type="transmembrane region" description="Helical" evidence="6">
    <location>
        <begin position="391"/>
        <end position="410"/>
    </location>
</feature>
<dbReference type="GO" id="GO:0005886">
    <property type="term" value="C:plasma membrane"/>
    <property type="evidence" value="ECO:0007669"/>
    <property type="project" value="UniProtKB-SubCell"/>
</dbReference>
<feature type="transmembrane region" description="Helical" evidence="6">
    <location>
        <begin position="524"/>
        <end position="547"/>
    </location>
</feature>
<evidence type="ECO:0000256" key="6">
    <source>
        <dbReference type="SAM" id="Phobius"/>
    </source>
</evidence>
<evidence type="ECO:0000256" key="1">
    <source>
        <dbReference type="ARBA" id="ARBA00004651"/>
    </source>
</evidence>
<gene>
    <name evidence="8" type="ORF">FCC1311_022742</name>
</gene>
<dbReference type="EMBL" id="BEYU01000018">
    <property type="protein sequence ID" value="GBG26054.1"/>
    <property type="molecule type" value="Genomic_DNA"/>
</dbReference>
<comment type="subcellular location">
    <subcellularLocation>
        <location evidence="1">Cell membrane</location>
        <topology evidence="1">Multi-pass membrane protein</topology>
    </subcellularLocation>
</comment>
<keyword evidence="4 6" id="KW-1133">Transmembrane helix</keyword>
<evidence type="ECO:0000256" key="3">
    <source>
        <dbReference type="ARBA" id="ARBA00022692"/>
    </source>
</evidence>
<feature type="transmembrane region" description="Helical" evidence="6">
    <location>
        <begin position="433"/>
        <end position="453"/>
    </location>
</feature>
<dbReference type="InParanoid" id="A0A2R5GE30"/>
<evidence type="ECO:0000259" key="7">
    <source>
        <dbReference type="Pfam" id="PF03553"/>
    </source>
</evidence>
<keyword evidence="5 6" id="KW-0472">Membrane</keyword>
<dbReference type="InterPro" id="IPR018461">
    <property type="entry name" value="Na/H_Antiport_NhaC-like_C"/>
</dbReference>
<feature type="transmembrane region" description="Helical" evidence="6">
    <location>
        <begin position="188"/>
        <end position="205"/>
    </location>
</feature>
<keyword evidence="9" id="KW-1185">Reference proteome</keyword>
<evidence type="ECO:0000313" key="8">
    <source>
        <dbReference type="EMBL" id="GBG26054.1"/>
    </source>
</evidence>
<feature type="domain" description="Na+/H+ antiporter NhaC-like C-terminal" evidence="7">
    <location>
        <begin position="280"/>
        <end position="448"/>
    </location>
</feature>
<feature type="transmembrane region" description="Helical" evidence="6">
    <location>
        <begin position="152"/>
        <end position="176"/>
    </location>
</feature>
<keyword evidence="3 6" id="KW-0812">Transmembrane</keyword>
<protein>
    <submittedName>
        <fullName evidence="8">Malate-2H+/Na+-lactate antiporter</fullName>
    </submittedName>
</protein>
<evidence type="ECO:0000256" key="5">
    <source>
        <dbReference type="ARBA" id="ARBA00023136"/>
    </source>
</evidence>
<dbReference type="PANTHER" id="PTHR43478">
    <property type="entry name" value="NA+/H+ ANTIPORTER-RELATED"/>
    <property type="match status" value="1"/>
</dbReference>
<feature type="domain" description="Na+/H+ antiporter NhaC-like C-terminal" evidence="7">
    <location>
        <begin position="524"/>
        <end position="672"/>
    </location>
</feature>
<feature type="transmembrane region" description="Helical" evidence="6">
    <location>
        <begin position="662"/>
        <end position="681"/>
    </location>
</feature>
<dbReference type="OrthoDB" id="5593520at2759"/>
<dbReference type="PANTHER" id="PTHR43478:SF1">
    <property type="entry name" value="NA+_H+ ANTIPORTER NHAC-LIKE C-TERMINAL DOMAIN-CONTAINING PROTEIN"/>
    <property type="match status" value="1"/>
</dbReference>
<accession>A0A2R5GE30</accession>
<reference evidence="8 9" key="1">
    <citation type="submission" date="2017-12" db="EMBL/GenBank/DDBJ databases">
        <title>Sequencing, de novo assembly and annotation of complete genome of a new Thraustochytrid species, strain FCC1311.</title>
        <authorList>
            <person name="Sedici K."/>
            <person name="Godart F."/>
            <person name="Aiese Cigliano R."/>
            <person name="Sanseverino W."/>
            <person name="Barakat M."/>
            <person name="Ortet P."/>
            <person name="Marechal E."/>
            <person name="Cagnac O."/>
            <person name="Amato A."/>
        </authorList>
    </citation>
    <scope>NUCLEOTIDE SEQUENCE [LARGE SCALE GENOMIC DNA]</scope>
</reference>